<feature type="compositionally biased region" description="Low complexity" evidence="1">
    <location>
        <begin position="44"/>
        <end position="68"/>
    </location>
</feature>
<evidence type="ECO:0000313" key="2">
    <source>
        <dbReference type="EMBL" id="KIO34792.1"/>
    </source>
</evidence>
<feature type="region of interest" description="Disordered" evidence="1">
    <location>
        <begin position="222"/>
        <end position="259"/>
    </location>
</feature>
<feature type="region of interest" description="Disordered" evidence="1">
    <location>
        <begin position="155"/>
        <end position="199"/>
    </location>
</feature>
<dbReference type="EMBL" id="KN822942">
    <property type="protein sequence ID" value="KIO34792.1"/>
    <property type="molecule type" value="Genomic_DNA"/>
</dbReference>
<accession>A0A0C3MM83</accession>
<name>A0A0C3MM83_9AGAM</name>
<feature type="compositionally biased region" description="Low complexity" evidence="1">
    <location>
        <begin position="238"/>
        <end position="259"/>
    </location>
</feature>
<dbReference type="Proteomes" id="UP000054248">
    <property type="component" value="Unassembled WGS sequence"/>
</dbReference>
<gene>
    <name evidence="2" type="ORF">M407DRAFT_3383</name>
</gene>
<reference evidence="3" key="2">
    <citation type="submission" date="2015-01" db="EMBL/GenBank/DDBJ databases">
        <title>Evolutionary Origins and Diversification of the Mycorrhizal Mutualists.</title>
        <authorList>
            <consortium name="DOE Joint Genome Institute"/>
            <consortium name="Mycorrhizal Genomics Consortium"/>
            <person name="Kohler A."/>
            <person name="Kuo A."/>
            <person name="Nagy L.G."/>
            <person name="Floudas D."/>
            <person name="Copeland A."/>
            <person name="Barry K.W."/>
            <person name="Cichocki N."/>
            <person name="Veneault-Fourrey C."/>
            <person name="LaButti K."/>
            <person name="Lindquist E.A."/>
            <person name="Lipzen A."/>
            <person name="Lundell T."/>
            <person name="Morin E."/>
            <person name="Murat C."/>
            <person name="Riley R."/>
            <person name="Ohm R."/>
            <person name="Sun H."/>
            <person name="Tunlid A."/>
            <person name="Henrissat B."/>
            <person name="Grigoriev I.V."/>
            <person name="Hibbett D.S."/>
            <person name="Martin F."/>
        </authorList>
    </citation>
    <scope>NUCLEOTIDE SEQUENCE [LARGE SCALE GENOMIC DNA]</scope>
    <source>
        <strain evidence="3">MUT 4182</strain>
    </source>
</reference>
<feature type="compositionally biased region" description="Polar residues" evidence="1">
    <location>
        <begin position="222"/>
        <end position="234"/>
    </location>
</feature>
<dbReference type="HOGENOM" id="CLU_880525_0_0_1"/>
<evidence type="ECO:0000313" key="3">
    <source>
        <dbReference type="Proteomes" id="UP000054248"/>
    </source>
</evidence>
<reference evidence="2 3" key="1">
    <citation type="submission" date="2014-04" db="EMBL/GenBank/DDBJ databases">
        <authorList>
            <consortium name="DOE Joint Genome Institute"/>
            <person name="Kuo A."/>
            <person name="Girlanda M."/>
            <person name="Perotto S."/>
            <person name="Kohler A."/>
            <person name="Nagy L.G."/>
            <person name="Floudas D."/>
            <person name="Copeland A."/>
            <person name="Barry K.W."/>
            <person name="Cichocki N."/>
            <person name="Veneault-Fourrey C."/>
            <person name="LaButti K."/>
            <person name="Lindquist E.A."/>
            <person name="Lipzen A."/>
            <person name="Lundell T."/>
            <person name="Morin E."/>
            <person name="Murat C."/>
            <person name="Sun H."/>
            <person name="Tunlid A."/>
            <person name="Henrissat B."/>
            <person name="Grigoriev I.V."/>
            <person name="Hibbett D.S."/>
            <person name="Martin F."/>
            <person name="Nordberg H.P."/>
            <person name="Cantor M.N."/>
            <person name="Hua S.X."/>
        </authorList>
    </citation>
    <scope>NUCLEOTIDE SEQUENCE [LARGE SCALE GENOMIC DNA]</scope>
    <source>
        <strain evidence="2 3">MUT 4182</strain>
    </source>
</reference>
<dbReference type="STRING" id="1051891.A0A0C3MM83"/>
<dbReference type="AlphaFoldDB" id="A0A0C3MM83"/>
<feature type="compositionally biased region" description="Low complexity" evidence="1">
    <location>
        <begin position="176"/>
        <end position="198"/>
    </location>
</feature>
<feature type="compositionally biased region" description="Basic residues" evidence="1">
    <location>
        <begin position="166"/>
        <end position="175"/>
    </location>
</feature>
<proteinExistence type="predicted"/>
<protein>
    <submittedName>
        <fullName evidence="2">Uncharacterized protein</fullName>
    </submittedName>
</protein>
<feature type="region of interest" description="Disordered" evidence="1">
    <location>
        <begin position="36"/>
        <end position="71"/>
    </location>
</feature>
<sequence>MVTIFAGCVQATVRDVTTGIVSTKTVWNAALQTRAPSPWGTAVRSRTSAPPSSSESSGDSESSRSSSPTVEIEDLVAVEAAENVLNDDDEIVFQASRGLPQQPVVIKAPTTNANALPSTLSAAAPEWYPAAIGTRPGHVKTASMASVSSAGFNATPNKMAPVGTKRGPHHVHSRSSSRSSTMSSAPSLVSSYSSNSSSTAGTINTAVALSNSLAALSLRSKTPSTVRTHSTGGSISLVPTASTASSSSTVPPSPTPSDISDSVDATFYLDATKDQLAVTEYECGKVGVLTGAVMLGVPKGPRAVKVIGNKSGMRRL</sequence>
<dbReference type="OrthoDB" id="3243467at2759"/>
<keyword evidence="3" id="KW-1185">Reference proteome</keyword>
<organism evidence="2 3">
    <name type="scientific">Tulasnella calospora MUT 4182</name>
    <dbReference type="NCBI Taxonomy" id="1051891"/>
    <lineage>
        <taxon>Eukaryota</taxon>
        <taxon>Fungi</taxon>
        <taxon>Dikarya</taxon>
        <taxon>Basidiomycota</taxon>
        <taxon>Agaricomycotina</taxon>
        <taxon>Agaricomycetes</taxon>
        <taxon>Cantharellales</taxon>
        <taxon>Tulasnellaceae</taxon>
        <taxon>Tulasnella</taxon>
    </lineage>
</organism>
<evidence type="ECO:0000256" key="1">
    <source>
        <dbReference type="SAM" id="MobiDB-lite"/>
    </source>
</evidence>